<dbReference type="RefSeq" id="WP_166051763.1">
    <property type="nucleotide sequence ID" value="NZ_JAAMPJ010000009.1"/>
</dbReference>
<accession>A0A7C9RUU2</accession>
<dbReference type="Proteomes" id="UP000481360">
    <property type="component" value="Unassembled WGS sequence"/>
</dbReference>
<name>A0A7C9RUU2_9PSEU</name>
<feature type="domain" description="DNA-binding phage zinc finger" evidence="1">
    <location>
        <begin position="48"/>
        <end position="88"/>
    </location>
</feature>
<protein>
    <recommendedName>
        <fullName evidence="1">DNA-binding phage zinc finger domain-containing protein</fullName>
    </recommendedName>
</protein>
<keyword evidence="3" id="KW-1185">Reference proteome</keyword>
<dbReference type="EMBL" id="JAAMPJ010000009">
    <property type="protein sequence ID" value="NGY63428.1"/>
    <property type="molecule type" value="Genomic_DNA"/>
</dbReference>
<evidence type="ECO:0000313" key="2">
    <source>
        <dbReference type="EMBL" id="NGY63428.1"/>
    </source>
</evidence>
<gene>
    <name evidence="2" type="ORF">G7043_31345</name>
</gene>
<reference evidence="2 3" key="1">
    <citation type="submission" date="2020-03" db="EMBL/GenBank/DDBJ databases">
        <title>Isolation and identification of active actinomycetes.</title>
        <authorList>
            <person name="Sun X."/>
        </authorList>
    </citation>
    <scope>NUCLEOTIDE SEQUENCE [LARGE SCALE GENOMIC DNA]</scope>
    <source>
        <strain evidence="2 3">NEAU-D13</strain>
    </source>
</reference>
<proteinExistence type="predicted"/>
<sequence>MRMKVATEQEVHFGRRELVKHWRADVPGRWVLGPDPTNFDGWSERIRRPSLLDYPCRTCKADVNQPCRSGVEKWARAHAPRIDKWIAARNSQVLTCPACSAFVTHTDEVPFQGTNWHRSVLHQNVRVYDCCVRWVLTLPLHGRHWELTLIEVPKSEE</sequence>
<evidence type="ECO:0000259" key="1">
    <source>
        <dbReference type="Pfam" id="PF24623"/>
    </source>
</evidence>
<comment type="caution">
    <text evidence="2">The sequence shown here is derived from an EMBL/GenBank/DDBJ whole genome shotgun (WGS) entry which is preliminary data.</text>
</comment>
<evidence type="ECO:0000313" key="3">
    <source>
        <dbReference type="Proteomes" id="UP000481360"/>
    </source>
</evidence>
<dbReference type="Pfam" id="PF24623">
    <property type="entry name" value="Phage_zn_bind_8"/>
    <property type="match status" value="1"/>
</dbReference>
<organism evidence="2 3">
    <name type="scientific">Lentzea alba</name>
    <dbReference type="NCBI Taxonomy" id="2714351"/>
    <lineage>
        <taxon>Bacteria</taxon>
        <taxon>Bacillati</taxon>
        <taxon>Actinomycetota</taxon>
        <taxon>Actinomycetes</taxon>
        <taxon>Pseudonocardiales</taxon>
        <taxon>Pseudonocardiaceae</taxon>
        <taxon>Lentzea</taxon>
    </lineage>
</organism>
<dbReference type="AlphaFoldDB" id="A0A7C9RUU2"/>
<dbReference type="InterPro" id="IPR056911">
    <property type="entry name" value="Phage_Znf_bind_put"/>
</dbReference>